<accession>B5ECG6</accession>
<evidence type="ECO:0000313" key="11">
    <source>
        <dbReference type="Proteomes" id="UP000008825"/>
    </source>
</evidence>
<dbReference type="AlphaFoldDB" id="B5ECG6"/>
<dbReference type="Pfam" id="PF03030">
    <property type="entry name" value="H_PPase"/>
    <property type="match status" value="1"/>
</dbReference>
<dbReference type="OrthoDB" id="9808652at2"/>
<dbReference type="GO" id="GO:0000287">
    <property type="term" value="F:magnesium ion binding"/>
    <property type="evidence" value="ECO:0007669"/>
    <property type="project" value="UniProtKB-UniRule"/>
</dbReference>
<keyword evidence="9" id="KW-0997">Cell inner membrane</keyword>
<dbReference type="NCBIfam" id="NF001951">
    <property type="entry name" value="PRK00733.1-2"/>
    <property type="match status" value="1"/>
</dbReference>
<dbReference type="NCBIfam" id="NF001953">
    <property type="entry name" value="PRK00733.2-1"/>
    <property type="match status" value="1"/>
</dbReference>
<keyword evidence="6 9" id="KW-1133">Transmembrane helix</keyword>
<comment type="subcellular location">
    <subcellularLocation>
        <location evidence="9">Cell inner membrane</location>
        <topology evidence="9">Multi-pass membrane protein</topology>
    </subcellularLocation>
    <subcellularLocation>
        <location evidence="1">Endomembrane system</location>
        <topology evidence="1">Multi-pass membrane protein</topology>
    </subcellularLocation>
</comment>
<feature type="transmembrane region" description="Helical" evidence="9">
    <location>
        <begin position="325"/>
        <end position="347"/>
    </location>
</feature>
<evidence type="ECO:0000256" key="5">
    <source>
        <dbReference type="ARBA" id="ARBA00022967"/>
    </source>
</evidence>
<organism evidence="10 11">
    <name type="scientific">Citrifermentans bemidjiense (strain ATCC BAA-1014 / DSM 16622 / JCM 12645 / Bem)</name>
    <name type="common">Geobacter bemidjiensis</name>
    <dbReference type="NCBI Taxonomy" id="404380"/>
    <lineage>
        <taxon>Bacteria</taxon>
        <taxon>Pseudomonadati</taxon>
        <taxon>Thermodesulfobacteriota</taxon>
        <taxon>Desulfuromonadia</taxon>
        <taxon>Geobacterales</taxon>
        <taxon>Geobacteraceae</taxon>
        <taxon>Citrifermentans</taxon>
    </lineage>
</organism>
<dbReference type="PIRSF" id="PIRSF001265">
    <property type="entry name" value="H+-PPase"/>
    <property type="match status" value="1"/>
</dbReference>
<dbReference type="Proteomes" id="UP000008825">
    <property type="component" value="Chromosome"/>
</dbReference>
<evidence type="ECO:0000256" key="2">
    <source>
        <dbReference type="ARBA" id="ARBA00022448"/>
    </source>
</evidence>
<dbReference type="RefSeq" id="WP_012529001.1">
    <property type="nucleotide sequence ID" value="NC_011146.1"/>
</dbReference>
<keyword evidence="7 9" id="KW-0406">Ion transport</keyword>
<keyword evidence="2 9" id="KW-0813">Transport</keyword>
<keyword evidence="9" id="KW-0375">Hydrogen ion transport</keyword>
<dbReference type="KEGG" id="gbm:Gbem_0566"/>
<keyword evidence="4 9" id="KW-0460">Magnesium</keyword>
<dbReference type="GO" id="GO:0009678">
    <property type="term" value="F:diphosphate hydrolysis-driven proton transmembrane transporter activity"/>
    <property type="evidence" value="ECO:0007669"/>
    <property type="project" value="UniProtKB-UniRule"/>
</dbReference>
<feature type="transmembrane region" description="Helical" evidence="9">
    <location>
        <begin position="389"/>
        <end position="416"/>
    </location>
</feature>
<comment type="similarity">
    <text evidence="9">Belongs to the H(+)-translocating pyrophosphatase (TC 3.A.10) family. K(+)-insensitive subfamily.</text>
</comment>
<feature type="transmembrane region" description="Helical" evidence="9">
    <location>
        <begin position="596"/>
        <end position="618"/>
    </location>
</feature>
<feature type="transmembrane region" description="Helical" evidence="9">
    <location>
        <begin position="658"/>
        <end position="677"/>
    </location>
</feature>
<comment type="catalytic activity">
    <reaction evidence="9">
        <text>diphosphate + H2O + H(+)(in) = 2 phosphate + 2 H(+)(out)</text>
        <dbReference type="Rhea" id="RHEA:13973"/>
        <dbReference type="ChEBI" id="CHEBI:15377"/>
        <dbReference type="ChEBI" id="CHEBI:15378"/>
        <dbReference type="ChEBI" id="CHEBI:33019"/>
        <dbReference type="ChEBI" id="CHEBI:43474"/>
        <dbReference type="EC" id="7.1.3.1"/>
    </reaction>
</comment>
<evidence type="ECO:0000313" key="10">
    <source>
        <dbReference type="EMBL" id="ACH37594.1"/>
    </source>
</evidence>
<feature type="transmembrane region" description="Helical" evidence="9">
    <location>
        <begin position="233"/>
        <end position="251"/>
    </location>
</feature>
<dbReference type="GO" id="GO:0005886">
    <property type="term" value="C:plasma membrane"/>
    <property type="evidence" value="ECO:0007669"/>
    <property type="project" value="UniProtKB-SubCell"/>
</dbReference>
<feature type="transmembrane region" description="Helical" evidence="9">
    <location>
        <begin position="56"/>
        <end position="76"/>
    </location>
</feature>
<comment type="cofactor">
    <cofactor evidence="9">
        <name>Mg(2+)</name>
        <dbReference type="ChEBI" id="CHEBI:18420"/>
    </cofactor>
</comment>
<comment type="function">
    <text evidence="9">Proton pump that utilizes the energy of pyrophosphate hydrolysis as the driving force for proton movement across the membrane. Generates a proton motive force.</text>
</comment>
<dbReference type="PANTHER" id="PTHR31998">
    <property type="entry name" value="K(+)-INSENSITIVE PYROPHOSPHATE-ENERGIZED PROTON PUMP"/>
    <property type="match status" value="1"/>
</dbReference>
<dbReference type="NCBIfam" id="NF001960">
    <property type="entry name" value="PRK00733.3-5"/>
    <property type="match status" value="1"/>
</dbReference>
<keyword evidence="3 9" id="KW-0812">Transmembrane</keyword>
<keyword evidence="8 9" id="KW-0472">Membrane</keyword>
<proteinExistence type="inferred from homology"/>
<dbReference type="GO" id="GO:0012505">
    <property type="term" value="C:endomembrane system"/>
    <property type="evidence" value="ECO:0007669"/>
    <property type="project" value="UniProtKB-SubCell"/>
</dbReference>
<dbReference type="eggNOG" id="COG3808">
    <property type="taxonomic scope" value="Bacteria"/>
</dbReference>
<dbReference type="NCBIfam" id="TIGR01104">
    <property type="entry name" value="V_PPase"/>
    <property type="match status" value="1"/>
</dbReference>
<dbReference type="EC" id="7.1.3.1" evidence="9"/>
<feature type="transmembrane region" description="Helical" evidence="9">
    <location>
        <begin position="126"/>
        <end position="148"/>
    </location>
</feature>
<keyword evidence="5 9" id="KW-1278">Translocase</keyword>
<reference evidence="10 11" key="2">
    <citation type="journal article" date="2010" name="BMC Genomics">
        <title>The genome of Geobacter bemidjiensis, exemplar for the subsurface clade of Geobacter species that predominate in Fe(III)-reducing subsurface environments.</title>
        <authorList>
            <person name="Aklujkar M."/>
            <person name="Young N.D."/>
            <person name="Holmes D."/>
            <person name="Chavan M."/>
            <person name="Risso C."/>
            <person name="Kiss H.E."/>
            <person name="Han C.S."/>
            <person name="Land M.L."/>
            <person name="Lovley D.R."/>
        </authorList>
    </citation>
    <scope>NUCLEOTIDE SEQUENCE [LARGE SCALE GENOMIC DNA]</scope>
    <source>
        <strain evidence="11">ATCC BAA-1014 / DSM 16622 / JCM 12645 / Bem</strain>
    </source>
</reference>
<sequence length="680" mass="69619">MEQYAVVFALACAAAAVAYGLISAQWILGLPQGNERMRQIAAAIQEGAGAYMKRQYTIIAVVGVAMFVALFATLGWKTAVGFLVGAVFSGLTGFIGMFVSVRANVRTTEAAKSGIHKALNVAFKGGAITGMLVVGLGLLGVAGYYMVLQQIMPGAPVKEIVSQLVGLGFGGSLISIFARLGGGIFTKGADVGADLVGKVEAGIPEDDPRNPAVIADNVGDNVGDCAGMAADLFETYAVTLIAAMLLGAITFTNSAAVNYPLILGGISIIASIIGTYFVKLGGSGKIMGALYKGLIASAVIACIAFYFVTVQMFPQGLTTATGATISALNIFISAIVGLVVTGAIFWITEYYTATEYAPVKHIAEASKTGHATNIIAGLGVSMKSTALPVIVIAAGIVVASNCAGVYGIAIAAVSMLSLTGIVVAMDAYGPITDNAGGIAEMAELDDSVRAVTDPLDAVGNTTKAVTKGYAIGSAGLAAIILFTSYVQELTIADKSFSLSDPYIIVGLFIGGMLPYYFAAMCMEAVGKAGGAVVDEVRRQFRTIKGIMEGTGKPDYAACVDIVTKTALKEMVIPGLIPILAPIVVGFTLGPKALGGVIVGSIVTGIFVAISMTTGGGAWDNAKKYIEDGYHGGKGSEAHKAAVTGDTVGDPYKDTAGPAVNPMIKIINIVSLLIVPLLNKM</sequence>
<evidence type="ECO:0000256" key="6">
    <source>
        <dbReference type="ARBA" id="ARBA00022989"/>
    </source>
</evidence>
<reference evidence="10 11" key="1">
    <citation type="submission" date="2008-07" db="EMBL/GenBank/DDBJ databases">
        <title>Complete sequence of Geobacter bemidjiensis BEM.</title>
        <authorList>
            <consortium name="US DOE Joint Genome Institute"/>
            <person name="Lucas S."/>
            <person name="Copeland A."/>
            <person name="Lapidus A."/>
            <person name="Glavina del Rio T."/>
            <person name="Dalin E."/>
            <person name="Tice H."/>
            <person name="Bruce D."/>
            <person name="Goodwin L."/>
            <person name="Pitluck S."/>
            <person name="Kiss H."/>
            <person name="Brettin T."/>
            <person name="Detter J.C."/>
            <person name="Han C."/>
            <person name="Kuske C.R."/>
            <person name="Schmutz J."/>
            <person name="Larimer F."/>
            <person name="Land M."/>
            <person name="Hauser L."/>
            <person name="Kyrpides N."/>
            <person name="Lykidis A."/>
            <person name="Lovley D."/>
            <person name="Richardson P."/>
        </authorList>
    </citation>
    <scope>NUCLEOTIDE SEQUENCE [LARGE SCALE GENOMIC DNA]</scope>
    <source>
        <strain evidence="11">ATCC BAA-1014 / DSM 16622 / JCM 12645 / Bem</strain>
    </source>
</reference>
<protein>
    <recommendedName>
        <fullName evidence="9">K(+)-insensitive pyrophosphate-energized proton pump</fullName>
        <ecNumber evidence="9">7.1.3.1</ecNumber>
    </recommendedName>
    <alternativeName>
        <fullName evidence="9">Membrane-bound proton-translocating pyrophosphatase</fullName>
    </alternativeName>
    <alternativeName>
        <fullName evidence="9">Pyrophosphate-energized inorganic pyrophosphatase</fullName>
        <shortName evidence="9">H(+)-PPase</shortName>
    </alternativeName>
</protein>
<dbReference type="HOGENOM" id="CLU_008743_3_1_7"/>
<keyword evidence="11" id="KW-1185">Reference proteome</keyword>
<feature type="transmembrane region" description="Helical" evidence="9">
    <location>
        <begin position="498"/>
        <end position="517"/>
    </location>
</feature>
<feature type="transmembrane region" description="Helical" evidence="9">
    <location>
        <begin position="570"/>
        <end position="589"/>
    </location>
</feature>
<evidence type="ECO:0000256" key="1">
    <source>
        <dbReference type="ARBA" id="ARBA00004127"/>
    </source>
</evidence>
<evidence type="ECO:0000256" key="7">
    <source>
        <dbReference type="ARBA" id="ARBA00023065"/>
    </source>
</evidence>
<dbReference type="GO" id="GO:0004427">
    <property type="term" value="F:inorganic diphosphate phosphatase activity"/>
    <property type="evidence" value="ECO:0007669"/>
    <property type="project" value="UniProtKB-UniRule"/>
</dbReference>
<comment type="caution">
    <text evidence="9">Lacks conserved residue(s) required for the propagation of feature annotation.</text>
</comment>
<evidence type="ECO:0000256" key="9">
    <source>
        <dbReference type="HAMAP-Rule" id="MF_01129"/>
    </source>
</evidence>
<dbReference type="InterPro" id="IPR004131">
    <property type="entry name" value="PPase-energised_H-pump"/>
</dbReference>
<name>B5ECG6_CITBB</name>
<feature type="transmembrane region" description="Helical" evidence="9">
    <location>
        <begin position="257"/>
        <end position="278"/>
    </location>
</feature>
<feature type="transmembrane region" description="Helical" evidence="9">
    <location>
        <begin position="6"/>
        <end position="28"/>
    </location>
</feature>
<keyword evidence="9" id="KW-1003">Cell membrane</keyword>
<feature type="transmembrane region" description="Helical" evidence="9">
    <location>
        <begin position="290"/>
        <end position="313"/>
    </location>
</feature>
<feature type="transmembrane region" description="Helical" evidence="9">
    <location>
        <begin position="160"/>
        <end position="178"/>
    </location>
</feature>
<evidence type="ECO:0000256" key="8">
    <source>
        <dbReference type="ARBA" id="ARBA00023136"/>
    </source>
</evidence>
<comment type="subunit">
    <text evidence="9">Homodimer.</text>
</comment>
<feature type="transmembrane region" description="Helical" evidence="9">
    <location>
        <begin position="82"/>
        <end position="105"/>
    </location>
</feature>
<gene>
    <name evidence="9 10" type="primary">hppA</name>
    <name evidence="10" type="ordered locus">Gbem_0566</name>
</gene>
<dbReference type="STRING" id="404380.Gbem_0566"/>
<evidence type="ECO:0000256" key="3">
    <source>
        <dbReference type="ARBA" id="ARBA00022692"/>
    </source>
</evidence>
<feature type="site" description="Determinant of potassium independence" evidence="9">
    <location>
        <position position="463"/>
    </location>
</feature>
<feature type="transmembrane region" description="Helical" evidence="9">
    <location>
        <begin position="468"/>
        <end position="486"/>
    </location>
</feature>
<evidence type="ECO:0000256" key="4">
    <source>
        <dbReference type="ARBA" id="ARBA00022842"/>
    </source>
</evidence>
<dbReference type="EMBL" id="CP001124">
    <property type="protein sequence ID" value="ACH37594.1"/>
    <property type="molecule type" value="Genomic_DNA"/>
</dbReference>
<dbReference type="HAMAP" id="MF_01129">
    <property type="entry name" value="PPase_energized_pump"/>
    <property type="match status" value="1"/>
</dbReference>